<comment type="caution">
    <text evidence="2">The sequence shown here is derived from an EMBL/GenBank/DDBJ whole genome shotgun (WGS) entry which is preliminary data.</text>
</comment>
<accession>A0A8T0TE83</accession>
<feature type="region of interest" description="Disordered" evidence="1">
    <location>
        <begin position="1"/>
        <end position="42"/>
    </location>
</feature>
<keyword evidence="3" id="KW-1185">Reference proteome</keyword>
<sequence>MPRTPNRQKPRPASSSSTSRFHCRSAPGAAAPAPTPPAAVPPAARGTAPLLLAILPDTVATAGLHRGHAAPAARARRGGPRASGCIAARSSPPPNQAAKDAAGACTGSPWRWGSDARVGSWHGAGAGAGGEHQRGKRRWWGVAGEGAELHPPRCLEPCRAPPTAAQHRYCRSQTLPAACRRTAAPARGSHAPRCLELRRAPPEAVRRLHCRSRGLPVALPRPHMQRTHTVGLRTLLRAFASPGSAPGLRCRAGASAAVARPQSAPLLGGRARRGWGVEQHPTEGAGAAWGGREGWRRRRMGAGVGRDGWRWRRTARYRGEEGWLGKAARWMRVDALGGGGALGLGRRRSGKEKEKMGRERRER</sequence>
<dbReference type="Proteomes" id="UP000823388">
    <property type="component" value="Chromosome 4N"/>
</dbReference>
<evidence type="ECO:0000313" key="2">
    <source>
        <dbReference type="EMBL" id="KAG2607503.1"/>
    </source>
</evidence>
<gene>
    <name evidence="2" type="ORF">PVAP13_4NG250322</name>
</gene>
<proteinExistence type="predicted"/>
<organism evidence="2 3">
    <name type="scientific">Panicum virgatum</name>
    <name type="common">Blackwell switchgrass</name>
    <dbReference type="NCBI Taxonomy" id="38727"/>
    <lineage>
        <taxon>Eukaryota</taxon>
        <taxon>Viridiplantae</taxon>
        <taxon>Streptophyta</taxon>
        <taxon>Embryophyta</taxon>
        <taxon>Tracheophyta</taxon>
        <taxon>Spermatophyta</taxon>
        <taxon>Magnoliopsida</taxon>
        <taxon>Liliopsida</taxon>
        <taxon>Poales</taxon>
        <taxon>Poaceae</taxon>
        <taxon>PACMAD clade</taxon>
        <taxon>Panicoideae</taxon>
        <taxon>Panicodae</taxon>
        <taxon>Paniceae</taxon>
        <taxon>Panicinae</taxon>
        <taxon>Panicum</taxon>
        <taxon>Panicum sect. Hiantes</taxon>
    </lineage>
</organism>
<feature type="compositionally biased region" description="Basic residues" evidence="1">
    <location>
        <begin position="1"/>
        <end position="10"/>
    </location>
</feature>
<evidence type="ECO:0000313" key="3">
    <source>
        <dbReference type="Proteomes" id="UP000823388"/>
    </source>
</evidence>
<feature type="compositionally biased region" description="Basic and acidic residues" evidence="1">
    <location>
        <begin position="351"/>
        <end position="363"/>
    </location>
</feature>
<name>A0A8T0TE83_PANVG</name>
<protein>
    <submittedName>
        <fullName evidence="2">Uncharacterized protein</fullName>
    </submittedName>
</protein>
<feature type="region of interest" description="Disordered" evidence="1">
    <location>
        <begin position="338"/>
        <end position="363"/>
    </location>
</feature>
<evidence type="ECO:0000256" key="1">
    <source>
        <dbReference type="SAM" id="MobiDB-lite"/>
    </source>
</evidence>
<reference evidence="2" key="1">
    <citation type="submission" date="2020-05" db="EMBL/GenBank/DDBJ databases">
        <title>WGS assembly of Panicum virgatum.</title>
        <authorList>
            <person name="Lovell J.T."/>
            <person name="Jenkins J."/>
            <person name="Shu S."/>
            <person name="Juenger T.E."/>
            <person name="Schmutz J."/>
        </authorList>
    </citation>
    <scope>NUCLEOTIDE SEQUENCE</scope>
    <source>
        <strain evidence="2">AP13</strain>
    </source>
</reference>
<dbReference type="AlphaFoldDB" id="A0A8T0TE83"/>
<dbReference type="EMBL" id="CM029044">
    <property type="protein sequence ID" value="KAG2607503.1"/>
    <property type="molecule type" value="Genomic_DNA"/>
</dbReference>
<feature type="region of interest" description="Disordered" evidence="1">
    <location>
        <begin position="66"/>
        <end position="105"/>
    </location>
</feature>